<dbReference type="RefSeq" id="WP_185905178.1">
    <property type="nucleotide sequence ID" value="NZ_JACMSE010000005.1"/>
</dbReference>
<dbReference type="AlphaFoldDB" id="A0A842JFQ7"/>
<evidence type="ECO:0000313" key="3">
    <source>
        <dbReference type="Proteomes" id="UP000587396"/>
    </source>
</evidence>
<name>A0A842JFQ7_9ACTN</name>
<reference evidence="2 3" key="1">
    <citation type="submission" date="2020-08" db="EMBL/GenBank/DDBJ databases">
        <authorList>
            <person name="Liu C."/>
            <person name="Sun Q."/>
        </authorList>
    </citation>
    <scope>NUCLEOTIDE SEQUENCE [LARGE SCALE GENOMIC DNA]</scope>
    <source>
        <strain evidence="2 3">N22</strain>
    </source>
</reference>
<dbReference type="Proteomes" id="UP000587396">
    <property type="component" value="Unassembled WGS sequence"/>
</dbReference>
<feature type="domain" description="Ribbon-helix-helix protein CopG" evidence="1">
    <location>
        <begin position="49"/>
        <end position="87"/>
    </location>
</feature>
<dbReference type="InterPro" id="IPR002145">
    <property type="entry name" value="CopG"/>
</dbReference>
<sequence>MEYTLKSGAVVTDDDLERIADAFERGEFPGKPGKLVVGRPRLSHEPLEVISFKVPRSMAQTINRAAEATGESRSSFLRDAAMEKAERTLAAS</sequence>
<evidence type="ECO:0000259" key="1">
    <source>
        <dbReference type="Pfam" id="PF01402"/>
    </source>
</evidence>
<dbReference type="Gene3D" id="1.20.5.780">
    <property type="entry name" value="Single helix bin"/>
    <property type="match status" value="1"/>
</dbReference>
<dbReference type="SUPFAM" id="SSF47598">
    <property type="entry name" value="Ribbon-helix-helix"/>
    <property type="match status" value="1"/>
</dbReference>
<evidence type="ECO:0000313" key="2">
    <source>
        <dbReference type="EMBL" id="MBC2889321.1"/>
    </source>
</evidence>
<proteinExistence type="predicted"/>
<dbReference type="Pfam" id="PF01402">
    <property type="entry name" value="RHH_1"/>
    <property type="match status" value="1"/>
</dbReference>
<dbReference type="InterPro" id="IPR010985">
    <property type="entry name" value="Ribbon_hlx_hlx"/>
</dbReference>
<protein>
    <submittedName>
        <fullName evidence="2">Ribbon-helix-helix protein, CopG family</fullName>
    </submittedName>
</protein>
<comment type="caution">
    <text evidence="2">The sequence shown here is derived from an EMBL/GenBank/DDBJ whole genome shotgun (WGS) entry which is preliminary data.</text>
</comment>
<organism evidence="2 3">
    <name type="scientific">Gordonibacter massiliensis</name>
    <name type="common">ex Traore et al. 2017</name>
    <dbReference type="NCBI Taxonomy" id="1841863"/>
    <lineage>
        <taxon>Bacteria</taxon>
        <taxon>Bacillati</taxon>
        <taxon>Actinomycetota</taxon>
        <taxon>Coriobacteriia</taxon>
        <taxon>Eggerthellales</taxon>
        <taxon>Eggerthellaceae</taxon>
        <taxon>Gordonibacter</taxon>
    </lineage>
</organism>
<gene>
    <name evidence="2" type="ORF">H7313_08170</name>
</gene>
<dbReference type="GO" id="GO:0006355">
    <property type="term" value="P:regulation of DNA-templated transcription"/>
    <property type="evidence" value="ECO:0007669"/>
    <property type="project" value="InterPro"/>
</dbReference>
<keyword evidence="3" id="KW-1185">Reference proteome</keyword>
<dbReference type="EMBL" id="JACMSE010000005">
    <property type="protein sequence ID" value="MBC2889321.1"/>
    <property type="molecule type" value="Genomic_DNA"/>
</dbReference>
<accession>A0A842JFQ7</accession>